<sequence>MTKNSTNKLVLTQKNERTYSIKEFDFNAKPRLFWNKRVFDYSAASLLRKVDATLREGFA</sequence>
<reference evidence="1 2" key="1">
    <citation type="submission" date="2017-08" db="EMBL/GenBank/DDBJ databases">
        <title>Draft genome sequence of filamentous cyanobacterium Calothrix elsteri CCALA 953.</title>
        <authorList>
            <person name="Gagunashvili A.N."/>
            <person name="Elster J."/>
            <person name="Andresson O.S."/>
        </authorList>
    </citation>
    <scope>NUCLEOTIDE SEQUENCE [LARGE SCALE GENOMIC DNA]</scope>
    <source>
        <strain evidence="1 2">CCALA 953</strain>
    </source>
</reference>
<gene>
    <name evidence="1" type="ORF">CK510_11035</name>
</gene>
<dbReference type="EMBL" id="NTFS01000097">
    <property type="protein sequence ID" value="PAX55850.1"/>
    <property type="molecule type" value="Genomic_DNA"/>
</dbReference>
<name>A0A2A2TJS1_9CYAN</name>
<comment type="caution">
    <text evidence="1">The sequence shown here is derived from an EMBL/GenBank/DDBJ whole genome shotgun (WGS) entry which is preliminary data.</text>
</comment>
<proteinExistence type="predicted"/>
<dbReference type="AlphaFoldDB" id="A0A2A2TJS1"/>
<organism evidence="1 2">
    <name type="scientific">Brunnivagina elsteri CCALA 953</name>
    <dbReference type="NCBI Taxonomy" id="987040"/>
    <lineage>
        <taxon>Bacteria</taxon>
        <taxon>Bacillati</taxon>
        <taxon>Cyanobacteriota</taxon>
        <taxon>Cyanophyceae</taxon>
        <taxon>Nostocales</taxon>
        <taxon>Calotrichaceae</taxon>
        <taxon>Brunnivagina</taxon>
    </lineage>
</organism>
<accession>A0A2A2TJS1</accession>
<keyword evidence="2" id="KW-1185">Reference proteome</keyword>
<protein>
    <submittedName>
        <fullName evidence="1">Uncharacterized protein</fullName>
    </submittedName>
</protein>
<dbReference type="RefSeq" id="WP_095721751.1">
    <property type="nucleotide sequence ID" value="NZ_NTFS01000097.1"/>
</dbReference>
<dbReference type="Proteomes" id="UP000218238">
    <property type="component" value="Unassembled WGS sequence"/>
</dbReference>
<evidence type="ECO:0000313" key="1">
    <source>
        <dbReference type="EMBL" id="PAX55850.1"/>
    </source>
</evidence>
<evidence type="ECO:0000313" key="2">
    <source>
        <dbReference type="Proteomes" id="UP000218238"/>
    </source>
</evidence>